<evidence type="ECO:0000313" key="4">
    <source>
        <dbReference type="Proteomes" id="UP000521943"/>
    </source>
</evidence>
<proteinExistence type="predicted"/>
<keyword evidence="4" id="KW-1185">Reference proteome</keyword>
<gene>
    <name evidence="3" type="ORF">DFP72DRAFT_838875</name>
</gene>
<feature type="transmembrane region" description="Helical" evidence="2">
    <location>
        <begin position="345"/>
        <end position="365"/>
    </location>
</feature>
<keyword evidence="2" id="KW-1133">Transmembrane helix</keyword>
<evidence type="ECO:0000256" key="2">
    <source>
        <dbReference type="SAM" id="Phobius"/>
    </source>
</evidence>
<dbReference type="AlphaFoldDB" id="A0A8H6IIL6"/>
<evidence type="ECO:0000313" key="3">
    <source>
        <dbReference type="EMBL" id="KAF6766380.1"/>
    </source>
</evidence>
<reference evidence="3 4" key="1">
    <citation type="submission" date="2020-07" db="EMBL/GenBank/DDBJ databases">
        <title>Comparative genomics of pyrophilous fungi reveals a link between fire events and developmental genes.</title>
        <authorList>
            <consortium name="DOE Joint Genome Institute"/>
            <person name="Steindorff A.S."/>
            <person name="Carver A."/>
            <person name="Calhoun S."/>
            <person name="Stillman K."/>
            <person name="Liu H."/>
            <person name="Lipzen A."/>
            <person name="Pangilinan J."/>
            <person name="Labutti K."/>
            <person name="Bruns T.D."/>
            <person name="Grigoriev I.V."/>
        </authorList>
    </citation>
    <scope>NUCLEOTIDE SEQUENCE [LARGE SCALE GENOMIC DNA]</scope>
    <source>
        <strain evidence="3 4">CBS 144469</strain>
    </source>
</reference>
<feature type="compositionally biased region" description="Polar residues" evidence="1">
    <location>
        <begin position="13"/>
        <end position="22"/>
    </location>
</feature>
<accession>A0A8H6IIL6</accession>
<dbReference type="Proteomes" id="UP000521943">
    <property type="component" value="Unassembled WGS sequence"/>
</dbReference>
<comment type="caution">
    <text evidence="3">The sequence shown here is derived from an EMBL/GenBank/DDBJ whole genome shotgun (WGS) entry which is preliminary data.</text>
</comment>
<organism evidence="3 4">
    <name type="scientific">Ephemerocybe angulata</name>
    <dbReference type="NCBI Taxonomy" id="980116"/>
    <lineage>
        <taxon>Eukaryota</taxon>
        <taxon>Fungi</taxon>
        <taxon>Dikarya</taxon>
        <taxon>Basidiomycota</taxon>
        <taxon>Agaricomycotina</taxon>
        <taxon>Agaricomycetes</taxon>
        <taxon>Agaricomycetidae</taxon>
        <taxon>Agaricales</taxon>
        <taxon>Agaricineae</taxon>
        <taxon>Psathyrellaceae</taxon>
        <taxon>Ephemerocybe</taxon>
    </lineage>
</organism>
<keyword evidence="2" id="KW-0812">Transmembrane</keyword>
<name>A0A8H6IIL6_9AGAR</name>
<dbReference type="EMBL" id="JACGCI010000001">
    <property type="protein sequence ID" value="KAF6766380.1"/>
    <property type="molecule type" value="Genomic_DNA"/>
</dbReference>
<feature type="transmembrane region" description="Helical" evidence="2">
    <location>
        <begin position="258"/>
        <end position="287"/>
    </location>
</feature>
<protein>
    <submittedName>
        <fullName evidence="3">Uncharacterized protein</fullName>
    </submittedName>
</protein>
<evidence type="ECO:0000256" key="1">
    <source>
        <dbReference type="SAM" id="MobiDB-lite"/>
    </source>
</evidence>
<sequence>MSHGNTLDERTPLLSTEENLPQEQEPESSQDHPRLISDALTRIISAASPSLDCLVPSDLLNLDSESAGLSNPEAMPIDYAYALTALLAYRQQQVKQQSAAELDLYGKWTQEKSSKGDVELLDRHVEVLWGQFLSKYRTDQEIDVVLWTSFQRDASSEVLLKVTDFLGGPDPLVLLLTHPLVEAAVARRWERGRCYATNRAGLSLLERIETLVGTPRNTHLLALASHLAYLYLLAQFLIDPPGRVIGNLYTFPISPPWDLVILTISNLAFVGTPAGILYLVSLSALVLPFPWLPELGDGFFDILLLTFTLHIWTLHRPSFISPLYLTDLSKSVPLAGFVHKSFNGIFPSLFYFGPAFIISIVLLSISLEDDEYLRSAQTFMSSAFADNASTHGNEGCFPHHRIRGAARTFVLNLCNYRSAPLRPDVGHAQERLGSVWCGHWALGEVGICLHMFSV</sequence>
<feature type="region of interest" description="Disordered" evidence="1">
    <location>
        <begin position="1"/>
        <end position="33"/>
    </location>
</feature>
<feature type="compositionally biased region" description="Basic and acidic residues" evidence="1">
    <location>
        <begin position="1"/>
        <end position="11"/>
    </location>
</feature>
<keyword evidence="2" id="KW-0472">Membrane</keyword>
<dbReference type="OrthoDB" id="3941538at2759"/>